<evidence type="ECO:0000256" key="2">
    <source>
        <dbReference type="ARBA" id="ARBA00023315"/>
    </source>
</evidence>
<protein>
    <submittedName>
        <fullName evidence="4">GNAT family N-acetyltransferase</fullName>
        <ecNumber evidence="4">2.3.1.-</ecNumber>
    </submittedName>
</protein>
<dbReference type="PANTHER" id="PTHR43626:SF4">
    <property type="entry name" value="GCN5-RELATED N-ACETYLTRANSFERASE 2, CHLOROPLASTIC"/>
    <property type="match status" value="1"/>
</dbReference>
<comment type="caution">
    <text evidence="4">The sequence shown here is derived from an EMBL/GenBank/DDBJ whole genome shotgun (WGS) entry which is preliminary data.</text>
</comment>
<evidence type="ECO:0000259" key="3">
    <source>
        <dbReference type="PROSITE" id="PS51186"/>
    </source>
</evidence>
<dbReference type="EMBL" id="JAVKPK010000035">
    <property type="protein sequence ID" value="MDR7666029.1"/>
    <property type="molecule type" value="Genomic_DNA"/>
</dbReference>
<dbReference type="CDD" id="cd04301">
    <property type="entry name" value="NAT_SF"/>
    <property type="match status" value="1"/>
</dbReference>
<name>A0ABU2D215_9EURY</name>
<evidence type="ECO:0000256" key="1">
    <source>
        <dbReference type="ARBA" id="ARBA00022679"/>
    </source>
</evidence>
<dbReference type="Pfam" id="PF13508">
    <property type="entry name" value="Acetyltransf_7"/>
    <property type="match status" value="1"/>
</dbReference>
<dbReference type="InterPro" id="IPR045039">
    <property type="entry name" value="NSI-like"/>
</dbReference>
<sequence length="148" mass="16908">MNRTNIFNDIFEGHCLILACRQELIGTGTLLGSNVRRVFVKPEYQKMGLGKRIMDRLEEKAVENGVRIMDLDASLVAYPFYRSLGYKTQAEDLIPSEKWTKLKVLQNGEKPKRLAKLLIGGLFLRSAAAWQNIYAQKFGGEKRPPENY</sequence>
<gene>
    <name evidence="4" type="ORF">RG963_09635</name>
</gene>
<dbReference type="RefSeq" id="WP_310576079.1">
    <property type="nucleotide sequence ID" value="NZ_JAVKPK010000035.1"/>
</dbReference>
<keyword evidence="2 4" id="KW-0012">Acyltransferase</keyword>
<dbReference type="SUPFAM" id="SSF55729">
    <property type="entry name" value="Acyl-CoA N-acyltransferases (Nat)"/>
    <property type="match status" value="1"/>
</dbReference>
<keyword evidence="1 4" id="KW-0808">Transferase</keyword>
<dbReference type="PANTHER" id="PTHR43626">
    <property type="entry name" value="ACYL-COA N-ACYLTRANSFERASE"/>
    <property type="match status" value="1"/>
</dbReference>
<dbReference type="Gene3D" id="3.40.630.30">
    <property type="match status" value="1"/>
</dbReference>
<dbReference type="InterPro" id="IPR000182">
    <property type="entry name" value="GNAT_dom"/>
</dbReference>
<organism evidence="4 5">
    <name type="scientific">Methanosarcina baikalica</name>
    <dbReference type="NCBI Taxonomy" id="3073890"/>
    <lineage>
        <taxon>Archaea</taxon>
        <taxon>Methanobacteriati</taxon>
        <taxon>Methanobacteriota</taxon>
        <taxon>Stenosarchaea group</taxon>
        <taxon>Methanomicrobia</taxon>
        <taxon>Methanosarcinales</taxon>
        <taxon>Methanosarcinaceae</taxon>
        <taxon>Methanosarcina</taxon>
    </lineage>
</organism>
<dbReference type="EC" id="2.3.1.-" evidence="4"/>
<proteinExistence type="predicted"/>
<dbReference type="PROSITE" id="PS51186">
    <property type="entry name" value="GNAT"/>
    <property type="match status" value="1"/>
</dbReference>
<feature type="domain" description="N-acetyltransferase" evidence="3">
    <location>
        <begin position="1"/>
        <end position="105"/>
    </location>
</feature>
<keyword evidence="5" id="KW-1185">Reference proteome</keyword>
<dbReference type="InterPro" id="IPR016181">
    <property type="entry name" value="Acyl_CoA_acyltransferase"/>
</dbReference>
<dbReference type="Proteomes" id="UP001246244">
    <property type="component" value="Unassembled WGS sequence"/>
</dbReference>
<accession>A0ABU2D215</accession>
<reference evidence="5" key="1">
    <citation type="submission" date="2023-07" db="EMBL/GenBank/DDBJ databases">
        <title>Whole-genome sequencing of a new Methanosarcina sp. Z-7115.</title>
        <authorList>
            <person name="Zhilina T.N."/>
            <person name="Merkel A.Y."/>
        </authorList>
    </citation>
    <scope>NUCLEOTIDE SEQUENCE [LARGE SCALE GENOMIC DNA]</scope>
    <source>
        <strain evidence="5">Z-7115</strain>
    </source>
</reference>
<evidence type="ECO:0000313" key="5">
    <source>
        <dbReference type="Proteomes" id="UP001246244"/>
    </source>
</evidence>
<evidence type="ECO:0000313" key="4">
    <source>
        <dbReference type="EMBL" id="MDR7666029.1"/>
    </source>
</evidence>
<dbReference type="GO" id="GO:0016746">
    <property type="term" value="F:acyltransferase activity"/>
    <property type="evidence" value="ECO:0007669"/>
    <property type="project" value="UniProtKB-KW"/>
</dbReference>